<keyword evidence="3 5" id="KW-0479">Metal-binding</keyword>
<dbReference type="GO" id="GO:0004497">
    <property type="term" value="F:monooxygenase activity"/>
    <property type="evidence" value="ECO:0007669"/>
    <property type="project" value="UniProtKB-KW"/>
</dbReference>
<dbReference type="OrthoDB" id="3945418at2759"/>
<evidence type="ECO:0000313" key="8">
    <source>
        <dbReference type="EMBL" id="POS76019.1"/>
    </source>
</evidence>
<keyword evidence="7" id="KW-0472">Membrane</keyword>
<dbReference type="InParanoid" id="A0A2P5I0K5"/>
<dbReference type="CDD" id="cd11062">
    <property type="entry name" value="CYP58-like"/>
    <property type="match status" value="1"/>
</dbReference>
<feature type="transmembrane region" description="Helical" evidence="7">
    <location>
        <begin position="20"/>
        <end position="44"/>
    </location>
</feature>
<name>A0A2P5I0K5_DIAHE</name>
<dbReference type="Pfam" id="PF00067">
    <property type="entry name" value="p450"/>
    <property type="match status" value="1"/>
</dbReference>
<dbReference type="STRING" id="158607.A0A2P5I0K5"/>
<dbReference type="InterPro" id="IPR017972">
    <property type="entry name" value="Cyt_P450_CS"/>
</dbReference>
<dbReference type="EMBL" id="MAVT02000416">
    <property type="protein sequence ID" value="POS76019.1"/>
    <property type="molecule type" value="Genomic_DNA"/>
</dbReference>
<comment type="similarity">
    <text evidence="6">Belongs to the cytochrome P450 family.</text>
</comment>
<proteinExistence type="inferred from homology"/>
<dbReference type="PRINTS" id="PR00463">
    <property type="entry name" value="EP450I"/>
</dbReference>
<evidence type="ECO:0008006" key="10">
    <source>
        <dbReference type="Google" id="ProtNLM"/>
    </source>
</evidence>
<keyword evidence="7" id="KW-0812">Transmembrane</keyword>
<dbReference type="GO" id="GO:0005506">
    <property type="term" value="F:iron ion binding"/>
    <property type="evidence" value="ECO:0007669"/>
    <property type="project" value="InterPro"/>
</dbReference>
<dbReference type="InterPro" id="IPR050121">
    <property type="entry name" value="Cytochrome_P450_monoxygenase"/>
</dbReference>
<feature type="binding site" description="axial binding residue" evidence="5">
    <location>
        <position position="465"/>
    </location>
    <ligand>
        <name>heme</name>
        <dbReference type="ChEBI" id="CHEBI:30413"/>
    </ligand>
    <ligandPart>
        <name>Fe</name>
        <dbReference type="ChEBI" id="CHEBI:18248"/>
    </ligandPart>
</feature>
<reference evidence="8" key="1">
    <citation type="submission" date="2017-09" db="EMBL/GenBank/DDBJ databases">
        <title>Polyketide synthases of a Diaporthe helianthi virulent isolate.</title>
        <authorList>
            <person name="Baroncelli R."/>
        </authorList>
    </citation>
    <scope>NUCLEOTIDE SEQUENCE [LARGE SCALE GENOMIC DNA]</scope>
    <source>
        <strain evidence="8">7/96</strain>
    </source>
</reference>
<keyword evidence="2 5" id="KW-0349">Heme</keyword>
<keyword evidence="4 5" id="KW-0408">Iron</keyword>
<keyword evidence="9" id="KW-1185">Reference proteome</keyword>
<dbReference type="Gene3D" id="1.10.630.10">
    <property type="entry name" value="Cytochrome P450"/>
    <property type="match status" value="1"/>
</dbReference>
<evidence type="ECO:0000256" key="4">
    <source>
        <dbReference type="ARBA" id="ARBA00023004"/>
    </source>
</evidence>
<dbReference type="InterPro" id="IPR001128">
    <property type="entry name" value="Cyt_P450"/>
</dbReference>
<comment type="caution">
    <text evidence="8">The sequence shown here is derived from an EMBL/GenBank/DDBJ whole genome shotgun (WGS) entry which is preliminary data.</text>
</comment>
<gene>
    <name evidence="8" type="ORF">DHEL01_v205590</name>
</gene>
<evidence type="ECO:0000256" key="5">
    <source>
        <dbReference type="PIRSR" id="PIRSR602401-1"/>
    </source>
</evidence>
<evidence type="ECO:0000256" key="6">
    <source>
        <dbReference type="RuleBase" id="RU000461"/>
    </source>
</evidence>
<dbReference type="PRINTS" id="PR00385">
    <property type="entry name" value="P450"/>
</dbReference>
<evidence type="ECO:0000256" key="1">
    <source>
        <dbReference type="ARBA" id="ARBA00001971"/>
    </source>
</evidence>
<dbReference type="PANTHER" id="PTHR24305">
    <property type="entry name" value="CYTOCHROME P450"/>
    <property type="match status" value="1"/>
</dbReference>
<dbReference type="InterPro" id="IPR036396">
    <property type="entry name" value="Cyt_P450_sf"/>
</dbReference>
<keyword evidence="6" id="KW-0503">Monooxygenase</keyword>
<evidence type="ECO:0000313" key="9">
    <source>
        <dbReference type="Proteomes" id="UP000094444"/>
    </source>
</evidence>
<dbReference type="InterPro" id="IPR002401">
    <property type="entry name" value="Cyt_P450_E_grp-I"/>
</dbReference>
<dbReference type="SUPFAM" id="SSF48264">
    <property type="entry name" value="Cytochrome P450"/>
    <property type="match status" value="1"/>
</dbReference>
<keyword evidence="7" id="KW-1133">Transmembrane helix</keyword>
<dbReference type="AlphaFoldDB" id="A0A2P5I0K5"/>
<dbReference type="PANTHER" id="PTHR24305:SF147">
    <property type="entry name" value="P450, PUTATIVE (EUROFUNG)-RELATED"/>
    <property type="match status" value="1"/>
</dbReference>
<evidence type="ECO:0000256" key="2">
    <source>
        <dbReference type="ARBA" id="ARBA00022617"/>
    </source>
</evidence>
<keyword evidence="6" id="KW-0560">Oxidoreductase</keyword>
<dbReference type="PROSITE" id="PS00086">
    <property type="entry name" value="CYTOCHROME_P450"/>
    <property type="match status" value="1"/>
</dbReference>
<dbReference type="Proteomes" id="UP000094444">
    <property type="component" value="Unassembled WGS sequence"/>
</dbReference>
<dbReference type="GO" id="GO:0016705">
    <property type="term" value="F:oxidoreductase activity, acting on paired donors, with incorporation or reduction of molecular oxygen"/>
    <property type="evidence" value="ECO:0007669"/>
    <property type="project" value="InterPro"/>
</dbReference>
<comment type="cofactor">
    <cofactor evidence="1 5">
        <name>heme</name>
        <dbReference type="ChEBI" id="CHEBI:30413"/>
    </cofactor>
</comment>
<evidence type="ECO:0000256" key="7">
    <source>
        <dbReference type="SAM" id="Phobius"/>
    </source>
</evidence>
<organism evidence="8 9">
    <name type="scientific">Diaporthe helianthi</name>
    <dbReference type="NCBI Taxonomy" id="158607"/>
    <lineage>
        <taxon>Eukaryota</taxon>
        <taxon>Fungi</taxon>
        <taxon>Dikarya</taxon>
        <taxon>Ascomycota</taxon>
        <taxon>Pezizomycotina</taxon>
        <taxon>Sordariomycetes</taxon>
        <taxon>Sordariomycetidae</taxon>
        <taxon>Diaporthales</taxon>
        <taxon>Diaporthaceae</taxon>
        <taxon>Diaporthe</taxon>
    </lineage>
</organism>
<dbReference type="GO" id="GO:0020037">
    <property type="term" value="F:heme binding"/>
    <property type="evidence" value="ECO:0007669"/>
    <property type="project" value="InterPro"/>
</dbReference>
<sequence>METAGTFVSNVLGVKVSGHTLLSAATIGYIVALWIAYRALVVLYNISPLHPLSKFPGPRLAAATYLYEVYYDWWLVGRYTREIQGMHERYGPIVRINPDELHCNDPYFADTIYAGPGHVRDKWQHQLNNRAEGPASLTTHSTSNHELHRLRKSAVARFFSRQQMLKLEGEVRDFAQLTVDKMLRMAGKGPFDVKAAFNCFTADIISQYSFGEPMGFLEQQEFEPNFATWVSPFLKSQFLMRHSVLARKMGRFAPALADYMGDDIKAVTRQMNVVIPGYVKAALKDPENSRVFREMAESKSLPDNEKSAYRLAGEGFDFLLAGTETTAAVLTTITYWLLAQPSTYKRLMQDLDGVNISELKWTDLEQKAYMWAVVHESLRMMPGLAHRSSRIARDEDLLYTRKDGGANMVIPRGTPIGMTSMINHWNQELFPNPDEFIPERWLVDNQPNNKLQKYLLSFGKGTRSCLGEHLAYCEVYILTALVAFHVIPRARLFETTRDDISYDHDCVVLQTKKGSISVRIEIQ</sequence>
<evidence type="ECO:0000256" key="3">
    <source>
        <dbReference type="ARBA" id="ARBA00022723"/>
    </source>
</evidence>
<accession>A0A2P5I0K5</accession>
<protein>
    <recommendedName>
        <fullName evidence="10">Trichodiene oxygenase</fullName>
    </recommendedName>
</protein>